<dbReference type="Proteomes" id="UP001177670">
    <property type="component" value="Unassembled WGS sequence"/>
</dbReference>
<evidence type="ECO:0000256" key="1">
    <source>
        <dbReference type="SAM" id="MobiDB-lite"/>
    </source>
</evidence>
<dbReference type="EMBL" id="JAHYIQ010000015">
    <property type="protein sequence ID" value="KAK1125865.1"/>
    <property type="molecule type" value="Genomic_DNA"/>
</dbReference>
<evidence type="ECO:0000313" key="3">
    <source>
        <dbReference type="Proteomes" id="UP001177670"/>
    </source>
</evidence>
<sequence>MLPVTCASTAMTSDSLPLSVNTVNQRKCTRERGRESSEEMKKRSDKKRDKTEEDRRGSRGLGQIAGRSLFGLSVPGLDSSEHVPTVSTSCLGHCFDSSTRNSRLFF</sequence>
<organism evidence="2 3">
    <name type="scientific">Melipona bicolor</name>
    <dbReference type="NCBI Taxonomy" id="60889"/>
    <lineage>
        <taxon>Eukaryota</taxon>
        <taxon>Metazoa</taxon>
        <taxon>Ecdysozoa</taxon>
        <taxon>Arthropoda</taxon>
        <taxon>Hexapoda</taxon>
        <taxon>Insecta</taxon>
        <taxon>Pterygota</taxon>
        <taxon>Neoptera</taxon>
        <taxon>Endopterygota</taxon>
        <taxon>Hymenoptera</taxon>
        <taxon>Apocrita</taxon>
        <taxon>Aculeata</taxon>
        <taxon>Apoidea</taxon>
        <taxon>Anthophila</taxon>
        <taxon>Apidae</taxon>
        <taxon>Melipona</taxon>
    </lineage>
</organism>
<gene>
    <name evidence="2" type="ORF">K0M31_005402</name>
</gene>
<reference evidence="2" key="1">
    <citation type="submission" date="2021-10" db="EMBL/GenBank/DDBJ databases">
        <title>Melipona bicolor Genome sequencing and assembly.</title>
        <authorList>
            <person name="Araujo N.S."/>
            <person name="Arias M.C."/>
        </authorList>
    </citation>
    <scope>NUCLEOTIDE SEQUENCE</scope>
    <source>
        <strain evidence="2">USP_2M_L1-L4_2017</strain>
        <tissue evidence="2">Whole body</tissue>
    </source>
</reference>
<dbReference type="AlphaFoldDB" id="A0AA40KMF5"/>
<evidence type="ECO:0000313" key="2">
    <source>
        <dbReference type="EMBL" id="KAK1125865.1"/>
    </source>
</evidence>
<feature type="compositionally biased region" description="Basic and acidic residues" evidence="1">
    <location>
        <begin position="28"/>
        <end position="57"/>
    </location>
</feature>
<feature type="compositionally biased region" description="Polar residues" evidence="1">
    <location>
        <begin position="13"/>
        <end position="26"/>
    </location>
</feature>
<name>A0AA40KMF5_9HYME</name>
<feature type="region of interest" description="Disordered" evidence="1">
    <location>
        <begin position="13"/>
        <end position="65"/>
    </location>
</feature>
<comment type="caution">
    <text evidence="2">The sequence shown here is derived from an EMBL/GenBank/DDBJ whole genome shotgun (WGS) entry which is preliminary data.</text>
</comment>
<protein>
    <submittedName>
        <fullName evidence="2">Uncharacterized protein</fullName>
    </submittedName>
</protein>
<accession>A0AA40KMF5</accession>
<keyword evidence="3" id="KW-1185">Reference proteome</keyword>
<proteinExistence type="predicted"/>